<feature type="transmembrane region" description="Helical" evidence="1">
    <location>
        <begin position="116"/>
        <end position="137"/>
    </location>
</feature>
<evidence type="ECO:0000313" key="3">
    <source>
        <dbReference type="Proteomes" id="UP000478505"/>
    </source>
</evidence>
<dbReference type="EMBL" id="JAAIKD010000005">
    <property type="protein sequence ID" value="NEV94429.1"/>
    <property type="molecule type" value="Genomic_DNA"/>
</dbReference>
<dbReference type="InterPro" id="IPR026414">
    <property type="entry name" value="ExosoTase_F-assoc_memb"/>
</dbReference>
<keyword evidence="3" id="KW-1185">Reference proteome</keyword>
<dbReference type="NCBIfam" id="TIGR04127">
    <property type="entry name" value="flavo_near_exo"/>
    <property type="match status" value="1"/>
</dbReference>
<feature type="transmembrane region" description="Helical" evidence="1">
    <location>
        <begin position="53"/>
        <end position="74"/>
    </location>
</feature>
<feature type="transmembrane region" description="Helical" evidence="1">
    <location>
        <begin position="86"/>
        <end position="104"/>
    </location>
</feature>
<accession>A0A6B3R1E7</accession>
<name>A0A6B3R1E7_9FLAO</name>
<dbReference type="Proteomes" id="UP000478505">
    <property type="component" value="Unassembled WGS sequence"/>
</dbReference>
<evidence type="ECO:0000256" key="1">
    <source>
        <dbReference type="SAM" id="Phobius"/>
    </source>
</evidence>
<protein>
    <submittedName>
        <fullName evidence="2">Exosortase F system-associated protein</fullName>
    </submittedName>
</protein>
<keyword evidence="1" id="KW-0472">Membrane</keyword>
<keyword evidence="1" id="KW-0812">Transmembrane</keyword>
<proteinExistence type="predicted"/>
<gene>
    <name evidence="2" type="ORF">G3567_09775</name>
</gene>
<sequence length="145" mass="17352">MHKFLKWGLLALLVIGLALIRYFEHELFSDPFLEFFRSAYRSAEVPEIDTLQIIASTSWRFLLNTILSLGIIWIAFPARKTFSFSLAFYGFAYVILISLFWFFITDMKAENYFLIFYIRRFLIQPIFLLILLPAFYYQKRSVKEK</sequence>
<comment type="caution">
    <text evidence="2">The sequence shown here is derived from an EMBL/GenBank/DDBJ whole genome shotgun (WGS) entry which is preliminary data.</text>
</comment>
<organism evidence="2 3">
    <name type="scientific">Psychroflexus aurantiacus</name>
    <dbReference type="NCBI Taxonomy" id="2709310"/>
    <lineage>
        <taxon>Bacteria</taxon>
        <taxon>Pseudomonadati</taxon>
        <taxon>Bacteroidota</taxon>
        <taxon>Flavobacteriia</taxon>
        <taxon>Flavobacteriales</taxon>
        <taxon>Flavobacteriaceae</taxon>
        <taxon>Psychroflexus</taxon>
    </lineage>
</organism>
<dbReference type="AlphaFoldDB" id="A0A6B3R1E7"/>
<reference evidence="2 3" key="1">
    <citation type="submission" date="2020-02" db="EMBL/GenBank/DDBJ databases">
        <title>Flavobacteriaceae Psychroflexus bacterium YR1-1, complete genome.</title>
        <authorList>
            <person name="Li Y."/>
            <person name="Wu S."/>
        </authorList>
    </citation>
    <scope>NUCLEOTIDE SEQUENCE [LARGE SCALE GENOMIC DNA]</scope>
    <source>
        <strain evidence="2 3">YR1-1</strain>
    </source>
</reference>
<evidence type="ECO:0000313" key="2">
    <source>
        <dbReference type="EMBL" id="NEV94429.1"/>
    </source>
</evidence>
<keyword evidence="1" id="KW-1133">Transmembrane helix</keyword>
<dbReference type="RefSeq" id="WP_164005155.1">
    <property type="nucleotide sequence ID" value="NZ_JAAIKD010000005.1"/>
</dbReference>